<evidence type="ECO:0000256" key="1">
    <source>
        <dbReference type="ARBA" id="ARBA00004202"/>
    </source>
</evidence>
<dbReference type="PROSITE" id="PS50893">
    <property type="entry name" value="ABC_TRANSPORTER_2"/>
    <property type="match status" value="1"/>
</dbReference>
<feature type="domain" description="ABC transporter" evidence="10">
    <location>
        <begin position="6"/>
        <end position="227"/>
    </location>
</feature>
<name>A0ABV8VX73_9BACI</name>
<dbReference type="RefSeq" id="WP_390199216.1">
    <property type="nucleotide sequence ID" value="NZ_JBHSDV010000003.1"/>
</dbReference>
<gene>
    <name evidence="11" type="ORF">ACFOZ1_10825</name>
</gene>
<dbReference type="Proteomes" id="UP001595880">
    <property type="component" value="Unassembled WGS sequence"/>
</dbReference>
<keyword evidence="6" id="KW-0067">ATP-binding</keyword>
<evidence type="ECO:0000256" key="6">
    <source>
        <dbReference type="ARBA" id="ARBA00022840"/>
    </source>
</evidence>
<evidence type="ECO:0000256" key="2">
    <source>
        <dbReference type="ARBA" id="ARBA00022448"/>
    </source>
</evidence>
<evidence type="ECO:0000256" key="8">
    <source>
        <dbReference type="ARBA" id="ARBA00023065"/>
    </source>
</evidence>
<comment type="caution">
    <text evidence="11">The sequence shown here is derived from an EMBL/GenBank/DDBJ whole genome shotgun (WGS) entry which is preliminary data.</text>
</comment>
<dbReference type="InterPro" id="IPR003439">
    <property type="entry name" value="ABC_transporter-like_ATP-bd"/>
</dbReference>
<sequence length="239" mass="27415">MFLREVRIENKHLNTRQYPFSIPVIRNLESLTLNQPVTFFVGENGSGKSTLMEAIADKCGFNTAGGGRNNYYEIDAQTSALAHYVRLSWLPKVTNGFFLRAESFYHFASYLDTLDGGTGPYGGTSLHEQSHGEAFLSLFTNRFNKKAIYLLDEPEAALSPSRQFTLLRIIYDLTETGECQFIIATHSPILLGFPNATILSFDDEKIEEVRYEETDHYRLTKYFLNNRERFLEELFSDEE</sequence>
<keyword evidence="12" id="KW-1185">Reference proteome</keyword>
<keyword evidence="2" id="KW-0813">Transport</keyword>
<dbReference type="Pfam" id="PF13304">
    <property type="entry name" value="AAA_21"/>
    <property type="match status" value="1"/>
</dbReference>
<dbReference type="EMBL" id="JBHSDV010000003">
    <property type="protein sequence ID" value="MFC4388294.1"/>
    <property type="molecule type" value="Genomic_DNA"/>
</dbReference>
<dbReference type="SUPFAM" id="SSF52540">
    <property type="entry name" value="P-loop containing nucleoside triphosphate hydrolases"/>
    <property type="match status" value="1"/>
</dbReference>
<evidence type="ECO:0000256" key="4">
    <source>
        <dbReference type="ARBA" id="ARBA00022496"/>
    </source>
</evidence>
<dbReference type="InterPro" id="IPR003959">
    <property type="entry name" value="ATPase_AAA_core"/>
</dbReference>
<reference evidence="12" key="1">
    <citation type="journal article" date="2019" name="Int. J. Syst. Evol. Microbiol.">
        <title>The Global Catalogue of Microorganisms (GCM) 10K type strain sequencing project: providing services to taxonomists for standard genome sequencing and annotation.</title>
        <authorList>
            <consortium name="The Broad Institute Genomics Platform"/>
            <consortium name="The Broad Institute Genome Sequencing Center for Infectious Disease"/>
            <person name="Wu L."/>
            <person name="Ma J."/>
        </authorList>
    </citation>
    <scope>NUCLEOTIDE SEQUENCE [LARGE SCALE GENOMIC DNA]</scope>
    <source>
        <strain evidence="12">KACC 14058</strain>
    </source>
</reference>
<evidence type="ECO:0000256" key="5">
    <source>
        <dbReference type="ARBA" id="ARBA00022741"/>
    </source>
</evidence>
<dbReference type="InterPro" id="IPR003593">
    <property type="entry name" value="AAA+_ATPase"/>
</dbReference>
<dbReference type="Pfam" id="PF13476">
    <property type="entry name" value="AAA_23"/>
    <property type="match status" value="1"/>
</dbReference>
<dbReference type="PANTHER" id="PTHR42771:SF2">
    <property type="entry name" value="IRON(3+)-HYDROXAMATE IMPORT ATP-BINDING PROTEIN FHUC"/>
    <property type="match status" value="1"/>
</dbReference>
<keyword evidence="3" id="KW-1003">Cell membrane</keyword>
<keyword evidence="7" id="KW-0408">Iron</keyword>
<dbReference type="InterPro" id="IPR038729">
    <property type="entry name" value="Rad50/SbcC_AAA"/>
</dbReference>
<dbReference type="SMART" id="SM00382">
    <property type="entry name" value="AAA"/>
    <property type="match status" value="1"/>
</dbReference>
<dbReference type="Gene3D" id="3.40.50.300">
    <property type="entry name" value="P-loop containing nucleotide triphosphate hydrolases"/>
    <property type="match status" value="2"/>
</dbReference>
<evidence type="ECO:0000259" key="10">
    <source>
        <dbReference type="PROSITE" id="PS50893"/>
    </source>
</evidence>
<comment type="subcellular location">
    <subcellularLocation>
        <location evidence="1">Cell membrane</location>
        <topology evidence="1">Peripheral membrane protein</topology>
    </subcellularLocation>
</comment>
<keyword evidence="9" id="KW-0472">Membrane</keyword>
<keyword evidence="5" id="KW-0547">Nucleotide-binding</keyword>
<keyword evidence="8" id="KW-0406">Ion transport</keyword>
<evidence type="ECO:0000313" key="11">
    <source>
        <dbReference type="EMBL" id="MFC4388294.1"/>
    </source>
</evidence>
<evidence type="ECO:0000313" key="12">
    <source>
        <dbReference type="Proteomes" id="UP001595880"/>
    </source>
</evidence>
<keyword evidence="4" id="KW-0410">Iron transport</keyword>
<dbReference type="PANTHER" id="PTHR42771">
    <property type="entry name" value="IRON(3+)-HYDROXAMATE IMPORT ATP-BINDING PROTEIN FHUC"/>
    <property type="match status" value="1"/>
</dbReference>
<evidence type="ECO:0000256" key="9">
    <source>
        <dbReference type="ARBA" id="ARBA00023136"/>
    </source>
</evidence>
<proteinExistence type="predicted"/>
<organism evidence="11 12">
    <name type="scientific">Gracilibacillus marinus</name>
    <dbReference type="NCBI Taxonomy" id="630535"/>
    <lineage>
        <taxon>Bacteria</taxon>
        <taxon>Bacillati</taxon>
        <taxon>Bacillota</taxon>
        <taxon>Bacilli</taxon>
        <taxon>Bacillales</taxon>
        <taxon>Bacillaceae</taxon>
        <taxon>Gracilibacillus</taxon>
    </lineage>
</organism>
<evidence type="ECO:0000256" key="3">
    <source>
        <dbReference type="ARBA" id="ARBA00022475"/>
    </source>
</evidence>
<accession>A0ABV8VX73</accession>
<dbReference type="InterPro" id="IPR027417">
    <property type="entry name" value="P-loop_NTPase"/>
</dbReference>
<protein>
    <submittedName>
        <fullName evidence="11">AAA family ATPase</fullName>
    </submittedName>
</protein>
<evidence type="ECO:0000256" key="7">
    <source>
        <dbReference type="ARBA" id="ARBA00023004"/>
    </source>
</evidence>
<dbReference type="InterPro" id="IPR051535">
    <property type="entry name" value="Siderophore_ABC-ATPase"/>
</dbReference>